<organism evidence="2 3">
    <name type="scientific">Angiostrongylus cantonensis</name>
    <name type="common">Rat lungworm</name>
    <dbReference type="NCBI Taxonomy" id="6313"/>
    <lineage>
        <taxon>Eukaryota</taxon>
        <taxon>Metazoa</taxon>
        <taxon>Ecdysozoa</taxon>
        <taxon>Nematoda</taxon>
        <taxon>Chromadorea</taxon>
        <taxon>Rhabditida</taxon>
        <taxon>Rhabditina</taxon>
        <taxon>Rhabditomorpha</taxon>
        <taxon>Strongyloidea</taxon>
        <taxon>Metastrongylidae</taxon>
        <taxon>Angiostrongylus</taxon>
    </lineage>
</organism>
<dbReference type="STRING" id="6313.A0A158P9H8"/>
<name>A0A158P9H8_ANGCA</name>
<evidence type="ECO:0000256" key="1">
    <source>
        <dbReference type="SAM" id="MobiDB-lite"/>
    </source>
</evidence>
<dbReference type="Proteomes" id="UP000035642">
    <property type="component" value="Unassembled WGS sequence"/>
</dbReference>
<accession>A0A158P9H8</accession>
<feature type="compositionally biased region" description="Basic and acidic residues" evidence="1">
    <location>
        <begin position="361"/>
        <end position="378"/>
    </location>
</feature>
<dbReference type="AlphaFoldDB" id="A0A158P9H8"/>
<protein>
    <submittedName>
        <fullName evidence="3">Uncharacterized protein</fullName>
    </submittedName>
</protein>
<sequence length="1048" mass="115626">MPVFRKGVCDLVSGIIVVLCQDVLDITKPGFELMRFHEIAITSKKNRTMTDVIMELPTTPNTATHVPVSSYLFPTAHNAFEEFSNRATFKDITRDSKHLGFEKHSGISVLITSNDVNWTTSSNQSTVLPLNDNFDKQSRAVFPHFVKITVAPKGFKSKAASVKSEKYGSTSISTILSSSRSIQTSTLSSTATVKFSTTPTSVSVVQATVPAAGFGMEQRAFNSEAMSQHTLSFGEPFASDSSALSRTNLLPVLDASSISAAAAGPLNFLATTAGSNNSLFEGDAMLSNSTSNSSEKSVSKIILSPFASFATSSTIQNSLDTSLRSSSQSLVNLSISSSFFRPNTQAFISMKNTENVRPKLLKSEKDKTHLTHEEKQNSEDDLFPGSKLQGKPSLVKSIPSSPRCLQMTSTTPVLVPEIHTKHLNFLNFNKCSFISKATIGPNTGAGEATGNSETSTSPINITRQSATPNSQGSQQTTKRLWIKWAKNTPKTLWWTPKFGYLKKSEPEPETTRGLFRVKFSHQGLKTLKIKNGRLKSGRHYSVLKLTGRQTLFMPFAKASLADQFNYTTTVSTTTSRSDPAANLIPKQATQSLILGSHLRHPHPYLNKPASVNSVTPPSSLPLVWLPVVYRTYQKEVLATTPGKKVLLAPVGIMKKLNSMLQTSTNGKVDNLAVNKRKWRFLRRSSKQAKQPRCSHTIAKVYGETSDNKIRSFYQDQKVGNTELMREGMDTIEVPKVINTTQLDMDELEQALMEIASASNHSSLFGGIDVHGQTHVVENIDSSTVAYSEEQLFYDVIDGVELVASSRLGQAEDVVPYPSCLHDVLCYRVLGCKRACITVTDSKFATPMNDFGKHINSIENHVRRHAQVRRSRKHDFDEKPTDGLSGNENLPEQSLTDSSLLLISPLSFGQIGKARSIVPIDVSIALVSDPVFSAKNQRFTATLLREKEMSMLSHKSTTSEPFTVAFDSWRPMYQLQMRVCCGYTCPLNIYVSRDGYRSRTWRRYILQCPRDTHEVRFECANFGNQRGACGVDNFMLLSSSCLMNGLNSL</sequence>
<feature type="compositionally biased region" description="Polar residues" evidence="1">
    <location>
        <begin position="449"/>
        <end position="476"/>
    </location>
</feature>
<feature type="region of interest" description="Disordered" evidence="1">
    <location>
        <begin position="862"/>
        <end position="891"/>
    </location>
</feature>
<feature type="region of interest" description="Disordered" evidence="1">
    <location>
        <begin position="443"/>
        <end position="476"/>
    </location>
</feature>
<reference evidence="2" key="1">
    <citation type="submission" date="2012-09" db="EMBL/GenBank/DDBJ databases">
        <authorList>
            <person name="Martin A.A."/>
        </authorList>
    </citation>
    <scope>NUCLEOTIDE SEQUENCE</scope>
</reference>
<feature type="compositionally biased region" description="Basic residues" evidence="1">
    <location>
        <begin position="862"/>
        <end position="872"/>
    </location>
</feature>
<proteinExistence type="predicted"/>
<keyword evidence="2" id="KW-1185">Reference proteome</keyword>
<feature type="region of interest" description="Disordered" evidence="1">
    <location>
        <begin position="361"/>
        <end position="401"/>
    </location>
</feature>
<reference evidence="3" key="2">
    <citation type="submission" date="2016-04" db="UniProtKB">
        <authorList>
            <consortium name="WormBaseParasite"/>
        </authorList>
    </citation>
    <scope>IDENTIFICATION</scope>
</reference>
<evidence type="ECO:0000313" key="3">
    <source>
        <dbReference type="WBParaSite" id="ACAC_0000826301-mRNA-1"/>
    </source>
</evidence>
<evidence type="ECO:0000313" key="2">
    <source>
        <dbReference type="Proteomes" id="UP000035642"/>
    </source>
</evidence>
<dbReference type="WBParaSite" id="ACAC_0000826301-mRNA-1">
    <property type="protein sequence ID" value="ACAC_0000826301-mRNA-1"/>
    <property type="gene ID" value="ACAC_0000826301"/>
</dbReference>